<keyword evidence="1" id="KW-0472">Membrane</keyword>
<evidence type="ECO:0000313" key="3">
    <source>
        <dbReference type="Proteomes" id="UP000242167"/>
    </source>
</evidence>
<organism evidence="2 3">
    <name type="scientific">Guillardia theta</name>
    <name type="common">Cryptophyte</name>
    <name type="synonym">Cryptomonas phi</name>
    <dbReference type="NCBI Taxonomy" id="55529"/>
    <lineage>
        <taxon>Eukaryota</taxon>
        <taxon>Cryptophyceae</taxon>
        <taxon>Pyrenomonadales</taxon>
        <taxon>Geminigeraceae</taxon>
        <taxon>Guillardia</taxon>
    </lineage>
</organism>
<gene>
    <name evidence="2" type="primary">orf124</name>
</gene>
<proteinExistence type="predicted"/>
<dbReference type="GeneID" id="857409"/>
<keyword evidence="1" id="KW-1133">Transmembrane helix</keyword>
<keyword evidence="2" id="KW-0542">Nucleomorph</keyword>
<feature type="transmembrane region" description="Helical" evidence="1">
    <location>
        <begin position="40"/>
        <end position="61"/>
    </location>
</feature>
<sequence>MNTLLHQKNFYLKTKLLKFNHLTNGYCYIQSKIMKIPKKITSILILVLLITIKIFFIYFRYNKFFINFRKKVLQKCILNDKYCSKVIFIHKVEIMKMLVEKEIKIFTHKKNSFKSILNCIFKFI</sequence>
<dbReference type="RefSeq" id="XP_001713627.1">
    <property type="nucleotide sequence ID" value="XM_001713575.1"/>
</dbReference>
<evidence type="ECO:0000256" key="1">
    <source>
        <dbReference type="SAM" id="Phobius"/>
    </source>
</evidence>
<dbReference type="Proteomes" id="UP000242167">
    <property type="component" value="Nucleomorph 1"/>
</dbReference>
<protein>
    <recommendedName>
        <fullName evidence="4">Transmembrane protein</fullName>
    </recommendedName>
</protein>
<dbReference type="EMBL" id="AF165818">
    <property type="protein sequence ID" value="AAK39922.1"/>
    <property type="molecule type" value="Genomic_DNA"/>
</dbReference>
<reference evidence="2 3" key="1">
    <citation type="journal article" date="2001" name="Nature">
        <title>The highly reduced genome of an enslaved algal nucleus.</title>
        <authorList>
            <person name="Douglas S."/>
            <person name="Zauner S."/>
            <person name="Fraunholz M."/>
            <person name="Beaton M."/>
            <person name="Penny S."/>
            <person name="Deng L."/>
            <person name="Wu X."/>
            <person name="Reith M."/>
            <person name="Cavalier-Smith T."/>
            <person name="Maier U."/>
        </authorList>
    </citation>
    <scope>NUCLEOTIDE SEQUENCE [LARGE SCALE GENOMIC DNA]</scope>
</reference>
<dbReference type="PIR" id="C90099">
    <property type="entry name" value="C90099"/>
</dbReference>
<accession>Q98RM6</accession>
<evidence type="ECO:0008006" key="4">
    <source>
        <dbReference type="Google" id="ProtNLM"/>
    </source>
</evidence>
<name>Q98RM6_GUITH</name>
<evidence type="ECO:0000313" key="2">
    <source>
        <dbReference type="EMBL" id="AAK39922.1"/>
    </source>
</evidence>
<geneLocation type="nucleomorph" evidence="2"/>
<dbReference type="AlphaFoldDB" id="Q98RM6"/>
<keyword evidence="1" id="KW-0812">Transmembrane</keyword>